<dbReference type="InterPro" id="IPR050360">
    <property type="entry name" value="MFS_Sugar_Transporters"/>
</dbReference>
<evidence type="ECO:0000256" key="3">
    <source>
        <dbReference type="ARBA" id="ARBA00022448"/>
    </source>
</evidence>
<dbReference type="PROSITE" id="PS50850">
    <property type="entry name" value="MFS"/>
    <property type="match status" value="1"/>
</dbReference>
<dbReference type="Pfam" id="PF00083">
    <property type="entry name" value="Sugar_tr"/>
    <property type="match status" value="1"/>
</dbReference>
<keyword evidence="12" id="KW-1185">Reference proteome</keyword>
<dbReference type="InterPro" id="IPR036259">
    <property type="entry name" value="MFS_trans_sf"/>
</dbReference>
<dbReference type="InterPro" id="IPR020846">
    <property type="entry name" value="MFS_dom"/>
</dbReference>
<feature type="transmembrane region" description="Helical" evidence="9">
    <location>
        <begin position="347"/>
        <end position="370"/>
    </location>
</feature>
<feature type="transmembrane region" description="Helical" evidence="9">
    <location>
        <begin position="101"/>
        <end position="122"/>
    </location>
</feature>
<sequence>MAKTKDLGSGDQYNWRNFWICWAVSLGQIAFGYPASIIGTTLGEPSFLIYMGILNPETKMVTQSGNQLIGAMSGVFQAGAFFGVLFAAWVMDRYGRKAGMIYCATFSIVGGALLCGSVNVAMFIVARFIAGAGSWGFLAVTPTYCAELAPPKHRGFFVGMNGVNIALGYGLASYMGMAFFYAPYGEAQWRGPLGIALLWPFMMLIIIALPVVPESPRFLLMRGRIEEAREVTMKLHAVKGDPDQEFARAEFYQMSKQTEFDRTLEPGWIEMFRRPSYRKRTFMAMGFAFLGQSTAVLVINNYGPLQYAALGFGTEDQLRLQCGWISVGVVFNIVGALLMDKFGRRPLMLFGVFGCCVCLIIEAAMVGAFAEGPNPGTNKVGLSFGVVAFYAFLAVYSVGIDVCGVVWYSEVFPNHIRAKGICLSIATIALTDLVYLQATATAFANIGYKFYLVFICITLVGGVIFWFLLPETKGIPLEEIAKIFGETDDIMVFSEDLHVDHNTHELVVEEHGNAKGLTHVATEQGGPRGSIGEKGATGGVEQAV</sequence>
<evidence type="ECO:0000256" key="1">
    <source>
        <dbReference type="ARBA" id="ARBA00004141"/>
    </source>
</evidence>
<feature type="transmembrane region" description="Helical" evidence="9">
    <location>
        <begin position="323"/>
        <end position="340"/>
    </location>
</feature>
<feature type="transmembrane region" description="Helical" evidence="9">
    <location>
        <begin position="158"/>
        <end position="181"/>
    </location>
</feature>
<dbReference type="EMBL" id="JAWDJX010000039">
    <property type="protein sequence ID" value="KAK3049475.1"/>
    <property type="molecule type" value="Genomic_DNA"/>
</dbReference>
<reference evidence="11" key="1">
    <citation type="submission" date="2023-04" db="EMBL/GenBank/DDBJ databases">
        <title>Black Yeasts Isolated from many extreme environments.</title>
        <authorList>
            <person name="Coleine C."/>
            <person name="Stajich J.E."/>
            <person name="Selbmann L."/>
        </authorList>
    </citation>
    <scope>NUCLEOTIDE SEQUENCE</scope>
    <source>
        <strain evidence="11">CCFEE 5312</strain>
    </source>
</reference>
<keyword evidence="4 9" id="KW-0812">Transmembrane</keyword>
<name>A0AAJ0DG37_9PEZI</name>
<keyword evidence="6 9" id="KW-0472">Membrane</keyword>
<feature type="transmembrane region" description="Helical" evidence="9">
    <location>
        <begin position="193"/>
        <end position="212"/>
    </location>
</feature>
<feature type="transmembrane region" description="Helical" evidence="9">
    <location>
        <begin position="450"/>
        <end position="469"/>
    </location>
</feature>
<comment type="similarity">
    <text evidence="2 7">Belongs to the major facilitator superfamily. Sugar transporter (TC 2.A.1.1) family.</text>
</comment>
<dbReference type="PROSITE" id="PS00216">
    <property type="entry name" value="SUGAR_TRANSPORT_1"/>
    <property type="match status" value="2"/>
</dbReference>
<accession>A0AAJ0DG37</accession>
<evidence type="ECO:0000256" key="8">
    <source>
        <dbReference type="SAM" id="MobiDB-lite"/>
    </source>
</evidence>
<evidence type="ECO:0000313" key="12">
    <source>
        <dbReference type="Proteomes" id="UP001271007"/>
    </source>
</evidence>
<feature type="domain" description="Major facilitator superfamily (MFS) profile" evidence="10">
    <location>
        <begin position="20"/>
        <end position="473"/>
    </location>
</feature>
<dbReference type="Proteomes" id="UP001271007">
    <property type="component" value="Unassembled WGS sequence"/>
</dbReference>
<evidence type="ECO:0000256" key="7">
    <source>
        <dbReference type="RuleBase" id="RU003346"/>
    </source>
</evidence>
<gene>
    <name evidence="11" type="ORF">LTR09_009142</name>
</gene>
<feature type="transmembrane region" description="Helical" evidence="9">
    <location>
        <begin position="128"/>
        <end position="146"/>
    </location>
</feature>
<dbReference type="InterPro" id="IPR005829">
    <property type="entry name" value="Sugar_transporter_CS"/>
</dbReference>
<dbReference type="SUPFAM" id="SSF103473">
    <property type="entry name" value="MFS general substrate transporter"/>
    <property type="match status" value="1"/>
</dbReference>
<dbReference type="PANTHER" id="PTHR48022">
    <property type="entry name" value="PLASTIDIC GLUCOSE TRANSPORTER 4"/>
    <property type="match status" value="1"/>
</dbReference>
<feature type="transmembrane region" description="Helical" evidence="9">
    <location>
        <begin position="281"/>
        <end position="303"/>
    </location>
</feature>
<proteinExistence type="inferred from homology"/>
<dbReference type="GO" id="GO:0016020">
    <property type="term" value="C:membrane"/>
    <property type="evidence" value="ECO:0007669"/>
    <property type="project" value="UniProtKB-SubCell"/>
</dbReference>
<keyword evidence="3 7" id="KW-0813">Transport</keyword>
<organism evidence="11 12">
    <name type="scientific">Extremus antarcticus</name>
    <dbReference type="NCBI Taxonomy" id="702011"/>
    <lineage>
        <taxon>Eukaryota</taxon>
        <taxon>Fungi</taxon>
        <taxon>Dikarya</taxon>
        <taxon>Ascomycota</taxon>
        <taxon>Pezizomycotina</taxon>
        <taxon>Dothideomycetes</taxon>
        <taxon>Dothideomycetidae</taxon>
        <taxon>Mycosphaerellales</taxon>
        <taxon>Extremaceae</taxon>
        <taxon>Extremus</taxon>
    </lineage>
</organism>
<feature type="transmembrane region" description="Helical" evidence="9">
    <location>
        <begin position="68"/>
        <end position="89"/>
    </location>
</feature>
<feature type="transmembrane region" description="Helical" evidence="9">
    <location>
        <begin position="420"/>
        <end position="438"/>
    </location>
</feature>
<evidence type="ECO:0000256" key="5">
    <source>
        <dbReference type="ARBA" id="ARBA00022989"/>
    </source>
</evidence>
<feature type="region of interest" description="Disordered" evidence="8">
    <location>
        <begin position="522"/>
        <end position="544"/>
    </location>
</feature>
<evidence type="ECO:0000256" key="6">
    <source>
        <dbReference type="ARBA" id="ARBA00023136"/>
    </source>
</evidence>
<dbReference type="GO" id="GO:0005351">
    <property type="term" value="F:carbohydrate:proton symporter activity"/>
    <property type="evidence" value="ECO:0007669"/>
    <property type="project" value="TreeGrafter"/>
</dbReference>
<comment type="caution">
    <text evidence="11">The sequence shown here is derived from an EMBL/GenBank/DDBJ whole genome shotgun (WGS) entry which is preliminary data.</text>
</comment>
<evidence type="ECO:0000313" key="11">
    <source>
        <dbReference type="EMBL" id="KAK3049475.1"/>
    </source>
</evidence>
<dbReference type="InterPro" id="IPR003663">
    <property type="entry name" value="Sugar/inositol_transpt"/>
</dbReference>
<evidence type="ECO:0000256" key="4">
    <source>
        <dbReference type="ARBA" id="ARBA00022692"/>
    </source>
</evidence>
<evidence type="ECO:0000259" key="10">
    <source>
        <dbReference type="PROSITE" id="PS50850"/>
    </source>
</evidence>
<feature type="transmembrane region" description="Helical" evidence="9">
    <location>
        <begin position="20"/>
        <end position="42"/>
    </location>
</feature>
<comment type="subcellular location">
    <subcellularLocation>
        <location evidence="1">Membrane</location>
        <topology evidence="1">Multi-pass membrane protein</topology>
    </subcellularLocation>
</comment>
<feature type="transmembrane region" description="Helical" evidence="9">
    <location>
        <begin position="382"/>
        <end position="408"/>
    </location>
</feature>
<dbReference type="NCBIfam" id="TIGR00879">
    <property type="entry name" value="SP"/>
    <property type="match status" value="1"/>
</dbReference>
<protein>
    <recommendedName>
        <fullName evidence="10">Major facilitator superfamily (MFS) profile domain-containing protein</fullName>
    </recommendedName>
</protein>
<dbReference type="FunFam" id="1.20.1250.20:FF:001515">
    <property type="entry name" value="Uncharacterized protein"/>
    <property type="match status" value="1"/>
</dbReference>
<dbReference type="PANTHER" id="PTHR48022:SF11">
    <property type="entry name" value="MONOSACCHARIDE TRANSPORTER (HXT8), PUTATIVE (AFU_ORTHOLOGUE AFUA_2G08120)-RELATED"/>
    <property type="match status" value="1"/>
</dbReference>
<dbReference type="Gene3D" id="1.20.1250.20">
    <property type="entry name" value="MFS general substrate transporter like domains"/>
    <property type="match status" value="1"/>
</dbReference>
<dbReference type="InterPro" id="IPR005828">
    <property type="entry name" value="MFS_sugar_transport-like"/>
</dbReference>
<evidence type="ECO:0000256" key="9">
    <source>
        <dbReference type="SAM" id="Phobius"/>
    </source>
</evidence>
<keyword evidence="5 9" id="KW-1133">Transmembrane helix</keyword>
<evidence type="ECO:0000256" key="2">
    <source>
        <dbReference type="ARBA" id="ARBA00010992"/>
    </source>
</evidence>
<dbReference type="AlphaFoldDB" id="A0AAJ0DG37"/>